<accession>A0A395H8G9</accession>
<evidence type="ECO:0000313" key="1">
    <source>
        <dbReference type="EMBL" id="RAL03813.1"/>
    </source>
</evidence>
<dbReference type="VEuPathDB" id="FungiDB:BO80DRAFT_487521"/>
<gene>
    <name evidence="1" type="ORF">BO80DRAFT_487521</name>
</gene>
<dbReference type="Gene3D" id="1.20.1170.10">
    <property type="match status" value="1"/>
</dbReference>
<dbReference type="STRING" id="1448316.A0A395H8G9"/>
<dbReference type="GeneID" id="37228417"/>
<dbReference type="Proteomes" id="UP000249402">
    <property type="component" value="Unassembled WGS sequence"/>
</dbReference>
<dbReference type="CDD" id="cd22656">
    <property type="entry name" value="ClyA_Cry6Aa-like"/>
    <property type="match status" value="1"/>
</dbReference>
<name>A0A395H8G9_9EURO</name>
<dbReference type="AlphaFoldDB" id="A0A395H8G9"/>
<evidence type="ECO:0000313" key="2">
    <source>
        <dbReference type="Proteomes" id="UP000249402"/>
    </source>
</evidence>
<reference evidence="1 2" key="1">
    <citation type="submission" date="2018-02" db="EMBL/GenBank/DDBJ databases">
        <title>The genomes of Aspergillus section Nigri reveals drivers in fungal speciation.</title>
        <authorList>
            <consortium name="DOE Joint Genome Institute"/>
            <person name="Vesth T.C."/>
            <person name="Nybo J."/>
            <person name="Theobald S."/>
            <person name="Brandl J."/>
            <person name="Frisvad J.C."/>
            <person name="Nielsen K.F."/>
            <person name="Lyhne E.K."/>
            <person name="Kogle M.E."/>
            <person name="Kuo A."/>
            <person name="Riley R."/>
            <person name="Clum A."/>
            <person name="Nolan M."/>
            <person name="Lipzen A."/>
            <person name="Salamov A."/>
            <person name="Henrissat B."/>
            <person name="Wiebenga A."/>
            <person name="De vries R.P."/>
            <person name="Grigoriev I.V."/>
            <person name="Mortensen U.H."/>
            <person name="Andersen M.R."/>
            <person name="Baker S.E."/>
        </authorList>
    </citation>
    <scope>NUCLEOTIDE SEQUENCE [LARGE SCALE GENOMIC DNA]</scope>
    <source>
        <strain evidence="1 2">CBS 121593</strain>
    </source>
</reference>
<proteinExistence type="predicted"/>
<dbReference type="OrthoDB" id="2444812at2759"/>
<sequence>MTNKAVDEFVSRAEELLGIANGFLTPVTVPVSLTEPDKGTTEKFYFILKSVDFVLLQSYVRTGLLLPASKESFEDTYPQEVFKDYVDGPLYNRMRDVLKDIQSHCYAFQSKALNHIILLGGSIGNFAKTASENAQELMDDLENITSTVAGGDPDKTSNATKGAQRLIDEIKDHAVKANAECLEVTNKLSEFQTQTTVDDTQFQQVKTKLEAALPTLGQLQQTTDTAIQSYQKDLRSLMQAHETTKMQNLVNQELAHPLITLFTKNTLKDLRSDYQEQLKQGVDRLSSLQLLTHPWVFKMLKLRAGRFNELKTNLDGLKSNLEDARAWTEQDTASLRGRAKTRFERASRDWSKVEKLAFEFQETGMVTPETAPPVRPSRRLEILAATFDTEDVTDHVRIMFYKGASLEVETSPFIFPKIVKNILPDPVDDDNASIFQYLPGFNRAIPKLPPQKVYPRDALSFIFTDGEKRGLFVSRSPGRNTTLGPDNWETCPGVSAYVPPEQPADAPIHIQAIVYGTVVINDKEAFEYAYESAKSSSLELKWDPDALKCPPGFEGRDYGFACIYYIIDGQKRVRTLAGQSGTTTKWPLSAL</sequence>
<organism evidence="1 2">
    <name type="scientific">Aspergillus ibericus CBS 121593</name>
    <dbReference type="NCBI Taxonomy" id="1448316"/>
    <lineage>
        <taxon>Eukaryota</taxon>
        <taxon>Fungi</taxon>
        <taxon>Dikarya</taxon>
        <taxon>Ascomycota</taxon>
        <taxon>Pezizomycotina</taxon>
        <taxon>Eurotiomycetes</taxon>
        <taxon>Eurotiomycetidae</taxon>
        <taxon>Eurotiales</taxon>
        <taxon>Aspergillaceae</taxon>
        <taxon>Aspergillus</taxon>
        <taxon>Aspergillus subgen. Circumdati</taxon>
    </lineage>
</organism>
<keyword evidence="2" id="KW-1185">Reference proteome</keyword>
<dbReference type="RefSeq" id="XP_025578140.1">
    <property type="nucleotide sequence ID" value="XM_025723552.1"/>
</dbReference>
<dbReference type="SUPFAM" id="SSF58100">
    <property type="entry name" value="Bacterial hemolysins"/>
    <property type="match status" value="1"/>
</dbReference>
<dbReference type="EMBL" id="KZ824426">
    <property type="protein sequence ID" value="RAL03813.1"/>
    <property type="molecule type" value="Genomic_DNA"/>
</dbReference>
<protein>
    <submittedName>
        <fullName evidence="1">Uncharacterized protein</fullName>
    </submittedName>
</protein>